<protein>
    <submittedName>
        <fullName evidence="4">DNA-protecting protein DprA</fullName>
    </submittedName>
</protein>
<evidence type="ECO:0000313" key="5">
    <source>
        <dbReference type="Proteomes" id="UP001500171"/>
    </source>
</evidence>
<dbReference type="InterPro" id="IPR003488">
    <property type="entry name" value="DprA"/>
</dbReference>
<sequence>MFRQCLLPSEDNFNEKPLLTRLGFNQQQIQQFYDQKVVNSLKWLEKDHHFLINYHDKAYPTLLKQISHPPLILFVMGNLNSLNTQQIAMVGSRQYSEYGAQWARYFARELASNYLTITSGLALGIDAICHRGALEASGQTIAVLGSGLANITPKTNYSLASDIMANNGAIISEFIPEQIAKPAHFPRRNRIISGLSMGTFVIEASQKSGSLITACYALEQNRDVFALPGNITQQNCDGTHDLIKQGAYLVSRPSDILAHYRHHLSWINHQTEVDVECLHPEILSLITHQTVGIDQIIEKTGLSVCDVSIKLTELELAGLIISVNGGYIRTRLV</sequence>
<evidence type="ECO:0000259" key="2">
    <source>
        <dbReference type="Pfam" id="PF02481"/>
    </source>
</evidence>
<evidence type="ECO:0000313" key="4">
    <source>
        <dbReference type="EMBL" id="GAA5112772.1"/>
    </source>
</evidence>
<feature type="domain" description="Smf/DprA SLOG" evidence="2">
    <location>
        <begin position="51"/>
        <end position="259"/>
    </location>
</feature>
<dbReference type="Proteomes" id="UP001500171">
    <property type="component" value="Unassembled WGS sequence"/>
</dbReference>
<name>A0ABP9NBS3_9GAMM</name>
<comment type="caution">
    <text evidence="4">The sequence shown here is derived from an EMBL/GenBank/DDBJ whole genome shotgun (WGS) entry which is preliminary data.</text>
</comment>
<organism evidence="4 5">
    <name type="scientific">Orbus sasakiae</name>
    <dbReference type="NCBI Taxonomy" id="1078475"/>
    <lineage>
        <taxon>Bacteria</taxon>
        <taxon>Pseudomonadati</taxon>
        <taxon>Pseudomonadota</taxon>
        <taxon>Gammaproteobacteria</taxon>
        <taxon>Orbales</taxon>
        <taxon>Orbaceae</taxon>
        <taxon>Orbus</taxon>
    </lineage>
</organism>
<gene>
    <name evidence="4" type="primary">dprA</name>
    <name evidence="4" type="ORF">GCM10023211_19910</name>
</gene>
<dbReference type="Pfam" id="PF02481">
    <property type="entry name" value="DNA_processg_A"/>
    <property type="match status" value="1"/>
</dbReference>
<evidence type="ECO:0000256" key="1">
    <source>
        <dbReference type="ARBA" id="ARBA00006525"/>
    </source>
</evidence>
<dbReference type="Gene3D" id="3.40.50.450">
    <property type="match status" value="1"/>
</dbReference>
<dbReference type="Gene3D" id="1.10.10.10">
    <property type="entry name" value="Winged helix-like DNA-binding domain superfamily/Winged helix DNA-binding domain"/>
    <property type="match status" value="1"/>
</dbReference>
<dbReference type="Pfam" id="PF17782">
    <property type="entry name" value="WHD_DprA"/>
    <property type="match status" value="1"/>
</dbReference>
<feature type="domain" description="DprA winged helix" evidence="3">
    <location>
        <begin position="278"/>
        <end position="326"/>
    </location>
</feature>
<accession>A0ABP9NBS3</accession>
<dbReference type="InterPro" id="IPR041614">
    <property type="entry name" value="DprA_WH"/>
</dbReference>
<keyword evidence="5" id="KW-1185">Reference proteome</keyword>
<dbReference type="PANTHER" id="PTHR43022">
    <property type="entry name" value="PROTEIN SMF"/>
    <property type="match status" value="1"/>
</dbReference>
<dbReference type="NCBIfam" id="TIGR00732">
    <property type="entry name" value="dprA"/>
    <property type="match status" value="1"/>
</dbReference>
<dbReference type="InterPro" id="IPR036388">
    <property type="entry name" value="WH-like_DNA-bd_sf"/>
</dbReference>
<dbReference type="InterPro" id="IPR057666">
    <property type="entry name" value="DrpA_SLOG"/>
</dbReference>
<dbReference type="SUPFAM" id="SSF102405">
    <property type="entry name" value="MCP/YpsA-like"/>
    <property type="match status" value="1"/>
</dbReference>
<dbReference type="PANTHER" id="PTHR43022:SF1">
    <property type="entry name" value="PROTEIN SMF"/>
    <property type="match status" value="1"/>
</dbReference>
<reference evidence="5" key="1">
    <citation type="journal article" date="2019" name="Int. J. Syst. Evol. Microbiol.">
        <title>The Global Catalogue of Microorganisms (GCM) 10K type strain sequencing project: providing services to taxonomists for standard genome sequencing and annotation.</title>
        <authorList>
            <consortium name="The Broad Institute Genomics Platform"/>
            <consortium name="The Broad Institute Genome Sequencing Center for Infectious Disease"/>
            <person name="Wu L."/>
            <person name="Ma J."/>
        </authorList>
    </citation>
    <scope>NUCLEOTIDE SEQUENCE [LARGE SCALE GENOMIC DNA]</scope>
    <source>
        <strain evidence="5">JCM 18050</strain>
    </source>
</reference>
<proteinExistence type="inferred from homology"/>
<dbReference type="EMBL" id="BAABHY010000005">
    <property type="protein sequence ID" value="GAA5112772.1"/>
    <property type="molecule type" value="Genomic_DNA"/>
</dbReference>
<evidence type="ECO:0000259" key="3">
    <source>
        <dbReference type="Pfam" id="PF17782"/>
    </source>
</evidence>
<comment type="similarity">
    <text evidence="1">Belongs to the DprA/Smf family.</text>
</comment>